<dbReference type="AlphaFoldDB" id="A0A2D0NBT5"/>
<dbReference type="OrthoDB" id="9800643at2"/>
<dbReference type="EC" id="2.1.1.297" evidence="1"/>
<evidence type="ECO:0000313" key="8">
    <source>
        <dbReference type="EMBL" id="PHN05964.1"/>
    </source>
</evidence>
<keyword evidence="2 8" id="KW-0489">Methyltransferase</keyword>
<reference evidence="8 9" key="1">
    <citation type="submission" date="2017-10" db="EMBL/GenBank/DDBJ databases">
        <title>The draft genome sequence of Lewinella nigricans NBRC 102662.</title>
        <authorList>
            <person name="Wang K."/>
        </authorList>
    </citation>
    <scope>NUCLEOTIDE SEQUENCE [LARGE SCALE GENOMIC DNA]</scope>
    <source>
        <strain evidence="8 9">NBRC 102662</strain>
    </source>
</reference>
<dbReference type="NCBIfam" id="TIGR03534">
    <property type="entry name" value="RF_mod_PrmC"/>
    <property type="match status" value="1"/>
</dbReference>
<gene>
    <name evidence="8" type="primary">prmC</name>
    <name evidence="8" type="ORF">CRP01_13400</name>
</gene>
<dbReference type="InterPro" id="IPR002052">
    <property type="entry name" value="DNA_methylase_N6_adenine_CS"/>
</dbReference>
<dbReference type="PROSITE" id="PS00092">
    <property type="entry name" value="N6_MTASE"/>
    <property type="match status" value="1"/>
</dbReference>
<dbReference type="InterPro" id="IPR029063">
    <property type="entry name" value="SAM-dependent_MTases_sf"/>
</dbReference>
<evidence type="ECO:0000259" key="6">
    <source>
        <dbReference type="Pfam" id="PF05175"/>
    </source>
</evidence>
<dbReference type="Proteomes" id="UP000223913">
    <property type="component" value="Unassembled WGS sequence"/>
</dbReference>
<dbReference type="InterPro" id="IPR019874">
    <property type="entry name" value="RF_methyltr_PrmC"/>
</dbReference>
<dbReference type="GO" id="GO:0003676">
    <property type="term" value="F:nucleic acid binding"/>
    <property type="evidence" value="ECO:0007669"/>
    <property type="project" value="InterPro"/>
</dbReference>
<comment type="caution">
    <text evidence="8">The sequence shown here is derived from an EMBL/GenBank/DDBJ whole genome shotgun (WGS) entry which is preliminary data.</text>
</comment>
<dbReference type="InterPro" id="IPR004556">
    <property type="entry name" value="HemK-like"/>
</dbReference>
<dbReference type="PANTHER" id="PTHR18895">
    <property type="entry name" value="HEMK METHYLTRANSFERASE"/>
    <property type="match status" value="1"/>
</dbReference>
<feature type="domain" description="Methyltransferase small" evidence="6">
    <location>
        <begin position="111"/>
        <end position="193"/>
    </location>
</feature>
<sequence length="282" mass="32225">MTLLEIKRGLQENLQSRYEAGEAGSITRIVLEDVFEYRADQPDREASSEEEMLYRHIQQRLLRGEPVQYILGEADFYGLKFGVDPRVLIPRQETEELVHWVLETWKQSGKPTEKKILDIGTGTGCIPITIKHEAPALTVSGLDVRADILELAAANARRNEVEVAWIEQDILNSAGWPELGNFDYIISNPPYIPPSQRHLMPEHVLSHEPELALFAPENDPLVFYREIGLLAFQQLLPDGYLFFETNEYNAERVVELLKDIGFKSIELRQDLGGKDRMIRAGR</sequence>
<keyword evidence="3 8" id="KW-0808">Transferase</keyword>
<protein>
    <recommendedName>
        <fullName evidence="1">peptide chain release factor N(5)-glutamine methyltransferase</fullName>
        <ecNumber evidence="1">2.1.1.297</ecNumber>
    </recommendedName>
</protein>
<dbReference type="EMBL" id="PDUD01000019">
    <property type="protein sequence ID" value="PHN05964.1"/>
    <property type="molecule type" value="Genomic_DNA"/>
</dbReference>
<comment type="catalytic activity">
    <reaction evidence="5">
        <text>L-glutaminyl-[peptide chain release factor] + S-adenosyl-L-methionine = N(5)-methyl-L-glutaminyl-[peptide chain release factor] + S-adenosyl-L-homocysteine + H(+)</text>
        <dbReference type="Rhea" id="RHEA:42896"/>
        <dbReference type="Rhea" id="RHEA-COMP:10271"/>
        <dbReference type="Rhea" id="RHEA-COMP:10272"/>
        <dbReference type="ChEBI" id="CHEBI:15378"/>
        <dbReference type="ChEBI" id="CHEBI:30011"/>
        <dbReference type="ChEBI" id="CHEBI:57856"/>
        <dbReference type="ChEBI" id="CHEBI:59789"/>
        <dbReference type="ChEBI" id="CHEBI:61891"/>
        <dbReference type="EC" id="2.1.1.297"/>
    </reaction>
</comment>
<evidence type="ECO:0000259" key="7">
    <source>
        <dbReference type="Pfam" id="PF17827"/>
    </source>
</evidence>
<dbReference type="CDD" id="cd02440">
    <property type="entry name" value="AdoMet_MTases"/>
    <property type="match status" value="1"/>
</dbReference>
<dbReference type="InterPro" id="IPR007848">
    <property type="entry name" value="Small_mtfrase_dom"/>
</dbReference>
<evidence type="ECO:0000256" key="4">
    <source>
        <dbReference type="ARBA" id="ARBA00022691"/>
    </source>
</evidence>
<evidence type="ECO:0000256" key="2">
    <source>
        <dbReference type="ARBA" id="ARBA00022603"/>
    </source>
</evidence>
<dbReference type="RefSeq" id="WP_099150557.1">
    <property type="nucleotide sequence ID" value="NZ_PDUD01000019.1"/>
</dbReference>
<proteinExistence type="predicted"/>
<dbReference type="Gene3D" id="1.10.8.10">
    <property type="entry name" value="DNA helicase RuvA subunit, C-terminal domain"/>
    <property type="match status" value="1"/>
</dbReference>
<keyword evidence="4" id="KW-0949">S-adenosyl-L-methionine</keyword>
<name>A0A2D0NBT5_FLAN2</name>
<dbReference type="InterPro" id="IPR040758">
    <property type="entry name" value="PrmC_N"/>
</dbReference>
<evidence type="ECO:0000313" key="9">
    <source>
        <dbReference type="Proteomes" id="UP000223913"/>
    </source>
</evidence>
<dbReference type="GO" id="GO:0102559">
    <property type="term" value="F:peptide chain release factor N(5)-glutamine methyltransferase activity"/>
    <property type="evidence" value="ECO:0007669"/>
    <property type="project" value="UniProtKB-EC"/>
</dbReference>
<dbReference type="SUPFAM" id="SSF53335">
    <property type="entry name" value="S-adenosyl-L-methionine-dependent methyltransferases"/>
    <property type="match status" value="1"/>
</dbReference>
<evidence type="ECO:0000256" key="1">
    <source>
        <dbReference type="ARBA" id="ARBA00012771"/>
    </source>
</evidence>
<accession>A0A2D0NBT5</accession>
<dbReference type="GO" id="GO:0032259">
    <property type="term" value="P:methylation"/>
    <property type="evidence" value="ECO:0007669"/>
    <property type="project" value="UniProtKB-KW"/>
</dbReference>
<keyword evidence="9" id="KW-1185">Reference proteome</keyword>
<dbReference type="Gene3D" id="3.40.50.150">
    <property type="entry name" value="Vaccinia Virus protein VP39"/>
    <property type="match status" value="1"/>
</dbReference>
<feature type="domain" description="Release factor glutamine methyltransferase N-terminal" evidence="7">
    <location>
        <begin position="22"/>
        <end position="72"/>
    </location>
</feature>
<dbReference type="NCBIfam" id="TIGR00536">
    <property type="entry name" value="hemK_fam"/>
    <property type="match status" value="1"/>
</dbReference>
<evidence type="ECO:0000256" key="5">
    <source>
        <dbReference type="ARBA" id="ARBA00048391"/>
    </source>
</evidence>
<dbReference type="InterPro" id="IPR050320">
    <property type="entry name" value="N5-glutamine_MTase"/>
</dbReference>
<dbReference type="Pfam" id="PF05175">
    <property type="entry name" value="MTS"/>
    <property type="match status" value="1"/>
</dbReference>
<evidence type="ECO:0000256" key="3">
    <source>
        <dbReference type="ARBA" id="ARBA00022679"/>
    </source>
</evidence>
<organism evidence="8 9">
    <name type="scientific">Flavilitoribacter nigricans (strain ATCC 23147 / DSM 23189 / NBRC 102662 / NCIMB 1420 / SS-2)</name>
    <name type="common">Lewinella nigricans</name>
    <dbReference type="NCBI Taxonomy" id="1122177"/>
    <lineage>
        <taxon>Bacteria</taxon>
        <taxon>Pseudomonadati</taxon>
        <taxon>Bacteroidota</taxon>
        <taxon>Saprospiria</taxon>
        <taxon>Saprospirales</taxon>
        <taxon>Lewinellaceae</taxon>
        <taxon>Flavilitoribacter</taxon>
    </lineage>
</organism>
<dbReference type="Pfam" id="PF17827">
    <property type="entry name" value="PrmC_N"/>
    <property type="match status" value="1"/>
</dbReference>
<dbReference type="PANTHER" id="PTHR18895:SF74">
    <property type="entry name" value="MTRF1L RELEASE FACTOR GLUTAMINE METHYLTRANSFERASE"/>
    <property type="match status" value="1"/>
</dbReference>